<dbReference type="InterPro" id="IPR041492">
    <property type="entry name" value="HAD_2"/>
</dbReference>
<dbReference type="SUPFAM" id="SSF56784">
    <property type="entry name" value="HAD-like"/>
    <property type="match status" value="1"/>
</dbReference>
<dbReference type="RefSeq" id="WP_229752785.1">
    <property type="nucleotide sequence ID" value="NZ_BMOM01000002.1"/>
</dbReference>
<dbReference type="Pfam" id="PF13419">
    <property type="entry name" value="HAD_2"/>
    <property type="match status" value="1"/>
</dbReference>
<dbReference type="InterPro" id="IPR006439">
    <property type="entry name" value="HAD-SF_hydro_IA"/>
</dbReference>
<name>A0ABQ2GIM3_9DEIO</name>
<dbReference type="InterPro" id="IPR023214">
    <property type="entry name" value="HAD_sf"/>
</dbReference>
<dbReference type="PANTHER" id="PTHR43434:SF16">
    <property type="entry name" value="BLL8046 PROTEIN"/>
    <property type="match status" value="1"/>
</dbReference>
<sequence>MEAGTPQYERLSQGWQDHFQRGELPNVRPQPGARELVEALRRKGLKLIVGTSGEESVVQSLLDRADVADLLPERTTASDEEDSKPAPDIVRAALNKLGLSPGEVLMVGDTPYDIESARRSGVDTLALRCGGDSRLEEAVAVYDHPLDWLTHLEDLPLG</sequence>
<dbReference type="Gene3D" id="3.40.50.1000">
    <property type="entry name" value="HAD superfamily/HAD-like"/>
    <property type="match status" value="1"/>
</dbReference>
<reference evidence="3" key="1">
    <citation type="journal article" date="2019" name="Int. J. Syst. Evol. Microbiol.">
        <title>The Global Catalogue of Microorganisms (GCM) 10K type strain sequencing project: providing services to taxonomists for standard genome sequencing and annotation.</title>
        <authorList>
            <consortium name="The Broad Institute Genomics Platform"/>
            <consortium name="The Broad Institute Genome Sequencing Center for Infectious Disease"/>
            <person name="Wu L."/>
            <person name="Ma J."/>
        </authorList>
    </citation>
    <scope>NUCLEOTIDE SEQUENCE [LARGE SCALE GENOMIC DNA]</scope>
    <source>
        <strain evidence="3">JCM 15443</strain>
    </source>
</reference>
<comment type="caution">
    <text evidence="2">The sequence shown here is derived from an EMBL/GenBank/DDBJ whole genome shotgun (WGS) entry which is preliminary data.</text>
</comment>
<evidence type="ECO:0008006" key="4">
    <source>
        <dbReference type="Google" id="ProtNLM"/>
    </source>
</evidence>
<organism evidence="2 3">
    <name type="scientific">Deinococcus aerophilus</name>
    <dbReference type="NCBI Taxonomy" id="522488"/>
    <lineage>
        <taxon>Bacteria</taxon>
        <taxon>Thermotogati</taxon>
        <taxon>Deinococcota</taxon>
        <taxon>Deinococci</taxon>
        <taxon>Deinococcales</taxon>
        <taxon>Deinococcaceae</taxon>
        <taxon>Deinococcus</taxon>
    </lineage>
</organism>
<evidence type="ECO:0000313" key="3">
    <source>
        <dbReference type="Proteomes" id="UP000661918"/>
    </source>
</evidence>
<dbReference type="CDD" id="cd01427">
    <property type="entry name" value="HAD_like"/>
    <property type="match status" value="1"/>
</dbReference>
<evidence type="ECO:0000256" key="1">
    <source>
        <dbReference type="SAM" id="MobiDB-lite"/>
    </source>
</evidence>
<feature type="region of interest" description="Disordered" evidence="1">
    <location>
        <begin position="1"/>
        <end position="29"/>
    </location>
</feature>
<dbReference type="NCBIfam" id="TIGR01509">
    <property type="entry name" value="HAD-SF-IA-v3"/>
    <property type="match status" value="1"/>
</dbReference>
<dbReference type="InterPro" id="IPR036412">
    <property type="entry name" value="HAD-like_sf"/>
</dbReference>
<dbReference type="Proteomes" id="UP000661918">
    <property type="component" value="Unassembled WGS sequence"/>
</dbReference>
<dbReference type="EMBL" id="BMOM01000002">
    <property type="protein sequence ID" value="GGL98366.1"/>
    <property type="molecule type" value="Genomic_DNA"/>
</dbReference>
<proteinExistence type="predicted"/>
<dbReference type="NCBIfam" id="TIGR01549">
    <property type="entry name" value="HAD-SF-IA-v1"/>
    <property type="match status" value="1"/>
</dbReference>
<protein>
    <recommendedName>
        <fullName evidence="4">HAD family hydrolase</fullName>
    </recommendedName>
</protein>
<dbReference type="PANTHER" id="PTHR43434">
    <property type="entry name" value="PHOSPHOGLYCOLATE PHOSPHATASE"/>
    <property type="match status" value="1"/>
</dbReference>
<accession>A0ABQ2GIM3</accession>
<keyword evidence="3" id="KW-1185">Reference proteome</keyword>
<dbReference type="InterPro" id="IPR050155">
    <property type="entry name" value="HAD-like_hydrolase_sf"/>
</dbReference>
<evidence type="ECO:0000313" key="2">
    <source>
        <dbReference type="EMBL" id="GGL98366.1"/>
    </source>
</evidence>
<gene>
    <name evidence="2" type="ORF">GCM10010841_03430</name>
</gene>